<evidence type="ECO:0000313" key="1">
    <source>
        <dbReference type="EMBL" id="KAJ5382071.1"/>
    </source>
</evidence>
<proteinExistence type="predicted"/>
<reference evidence="1" key="1">
    <citation type="submission" date="2022-11" db="EMBL/GenBank/DDBJ databases">
        <authorList>
            <person name="Petersen C."/>
        </authorList>
    </citation>
    <scope>NUCLEOTIDE SEQUENCE</scope>
    <source>
        <strain evidence="1">IBT 29864</strain>
    </source>
</reference>
<organism evidence="1 2">
    <name type="scientific">Penicillium cataractarum</name>
    <dbReference type="NCBI Taxonomy" id="2100454"/>
    <lineage>
        <taxon>Eukaryota</taxon>
        <taxon>Fungi</taxon>
        <taxon>Dikarya</taxon>
        <taxon>Ascomycota</taxon>
        <taxon>Pezizomycotina</taxon>
        <taxon>Eurotiomycetes</taxon>
        <taxon>Eurotiomycetidae</taxon>
        <taxon>Eurotiales</taxon>
        <taxon>Aspergillaceae</taxon>
        <taxon>Penicillium</taxon>
    </lineage>
</organism>
<gene>
    <name evidence="1" type="ORF">N7496_004499</name>
</gene>
<dbReference type="EMBL" id="JAPZBS010000002">
    <property type="protein sequence ID" value="KAJ5382071.1"/>
    <property type="molecule type" value="Genomic_DNA"/>
</dbReference>
<dbReference type="PANTHER" id="PTHR37417">
    <property type="entry name" value="67 KDA MYOSIN-CROSS-REACTIVE ANTIGEN FAMILY PROTEIN (AFU_ORTHOLOGUE AFUA_5G09970)"/>
    <property type="match status" value="1"/>
</dbReference>
<dbReference type="InterPro" id="IPR036188">
    <property type="entry name" value="FAD/NAD-bd_sf"/>
</dbReference>
<sequence length="541" mass="60754">PSRQGGRRKSEGVHAWLVGADIGCLAAAVHLIQDAKVPGSQIHILKNSASQSHILESFPVNKGFGLDKESYPEEGQLSPIRILNRDYVCTNELLSRIPSLSAPMRSVQEELIETENDRNLCEDFQTKVITNDGQNMQVLDAQRLELCLGDRGRIKKMMFESKKNLMKTRIMDIFDQEFFHSKFWSIWATKYVFMVLLFAQYGMKLTLEWDFTNLHTLGPIDSTPYELFNGIIIPITSYLQAHGVEIEHNVNVLDVMMNSETYPALASGLKISQSGTEEIINFCPQDILIITVGSIFAGSTIGTNKSPPAPIPNVEELKLDDSWNLWFQLSQKHPEFGNPSPFCARIAESAIECFLVALDDWACFERFKSLVHAPPHTGTLVSLKDSNWRLSINLPRQPSLTSQPESAPLIWGYALSPSEEGNFIRKPMSSCSGDEVLTEVLQQMQLPPGLTLEHSTVVTSLMPLATAQYLTRDEGDRPKAILNTVRNMALIGQFVELPNDTVFSMEYSVRSAQTAVYHLMSLDKQPKAHKGYWDSFWADLL</sequence>
<reference evidence="1" key="2">
    <citation type="journal article" date="2023" name="IMA Fungus">
        <title>Comparative genomic study of the Penicillium genus elucidates a diverse pangenome and 15 lateral gene transfer events.</title>
        <authorList>
            <person name="Petersen C."/>
            <person name="Sorensen T."/>
            <person name="Nielsen M.R."/>
            <person name="Sondergaard T.E."/>
            <person name="Sorensen J.L."/>
            <person name="Fitzpatrick D.A."/>
            <person name="Frisvad J.C."/>
            <person name="Nielsen K.L."/>
        </authorList>
    </citation>
    <scope>NUCLEOTIDE SEQUENCE</scope>
    <source>
        <strain evidence="1">IBT 29864</strain>
    </source>
</reference>
<dbReference type="InterPro" id="IPR010354">
    <property type="entry name" value="Oleate_hydratase"/>
</dbReference>
<protein>
    <submittedName>
        <fullName evidence="1">67 kDa myosin-cross-reactive antigen family protein</fullName>
    </submittedName>
</protein>
<dbReference type="Proteomes" id="UP001147782">
    <property type="component" value="Unassembled WGS sequence"/>
</dbReference>
<accession>A0A9W9SP84</accession>
<dbReference type="GO" id="GO:0071949">
    <property type="term" value="F:FAD binding"/>
    <property type="evidence" value="ECO:0007669"/>
    <property type="project" value="InterPro"/>
</dbReference>
<dbReference type="Gene3D" id="3.50.50.60">
    <property type="entry name" value="FAD/NAD(P)-binding domain"/>
    <property type="match status" value="2"/>
</dbReference>
<dbReference type="PANTHER" id="PTHR37417:SF2">
    <property type="entry name" value="67 KDA MYOSIN-CROSS-REACTIVE ANTIGEN FAMILY PROTEIN (AFU_ORTHOLOGUE AFUA_5G09970)"/>
    <property type="match status" value="1"/>
</dbReference>
<dbReference type="GO" id="GO:0050151">
    <property type="term" value="F:oleate hydratase activity"/>
    <property type="evidence" value="ECO:0007669"/>
    <property type="project" value="InterPro"/>
</dbReference>
<evidence type="ECO:0000313" key="2">
    <source>
        <dbReference type="Proteomes" id="UP001147782"/>
    </source>
</evidence>
<dbReference type="Gene3D" id="3.30.9.80">
    <property type="match status" value="1"/>
</dbReference>
<name>A0A9W9SP84_9EURO</name>
<dbReference type="RefSeq" id="XP_056559642.1">
    <property type="nucleotide sequence ID" value="XM_056697430.1"/>
</dbReference>
<dbReference type="AlphaFoldDB" id="A0A9W9SP84"/>
<dbReference type="GeneID" id="81436607"/>
<keyword evidence="2" id="KW-1185">Reference proteome</keyword>
<comment type="caution">
    <text evidence="1">The sequence shown here is derived from an EMBL/GenBank/DDBJ whole genome shotgun (WGS) entry which is preliminary data.</text>
</comment>
<dbReference type="Pfam" id="PF06100">
    <property type="entry name" value="MCRA"/>
    <property type="match status" value="1"/>
</dbReference>
<dbReference type="GO" id="GO:0006631">
    <property type="term" value="P:fatty acid metabolic process"/>
    <property type="evidence" value="ECO:0007669"/>
    <property type="project" value="InterPro"/>
</dbReference>
<feature type="non-terminal residue" evidence="1">
    <location>
        <position position="1"/>
    </location>
</feature>
<dbReference type="OrthoDB" id="545169at2759"/>